<dbReference type="GO" id="GO:0051539">
    <property type="term" value="F:4 iron, 4 sulfur cluster binding"/>
    <property type="evidence" value="ECO:0007669"/>
    <property type="project" value="UniProtKB-KW"/>
</dbReference>
<dbReference type="EC" id="4.2.1.2" evidence="8"/>
<keyword evidence="2" id="KW-0004">4Fe-4S</keyword>
<feature type="domain" description="Fe-S hydro-lyase tartrate dehydratase alpha-type catalytic" evidence="7">
    <location>
        <begin position="11"/>
        <end position="278"/>
    </location>
</feature>
<evidence type="ECO:0000256" key="1">
    <source>
        <dbReference type="ARBA" id="ARBA00008876"/>
    </source>
</evidence>
<sequence length="280" mass="29943">MRELHVSEIENTVARLLVEANKVLPPDLCARIADAGRGEEAPLPKKIMETLCENLDAARELDVPICQDTGMAVLFIDVGQDVHLVGGDFAEAVNRGVAKGYTEGLLRKSVVRDPLRRVNTGDNTPAVLHTRIVPGDRVHIVAAPKGFGSENMSQLRMFTPSAAPQDLMDFVVQVVRDAGGNPCPPMVVGVGFGGDFEQCAFLAKKALCRACSERNPDPYYADMEAQLLARINALGIGPQGFGGKTTALYVNIETAPTHIAGLPVAVNIGCHVTRHAEATL</sequence>
<name>A0A9D1LEK2_9FIRM</name>
<dbReference type="InterPro" id="IPR051208">
    <property type="entry name" value="Class-I_Fumarase/Tartrate_DH"/>
</dbReference>
<organism evidence="8 9">
    <name type="scientific">Candidatus Fimenecus excrementigallinarum</name>
    <dbReference type="NCBI Taxonomy" id="2840816"/>
    <lineage>
        <taxon>Bacteria</taxon>
        <taxon>Bacillati</taxon>
        <taxon>Bacillota</taxon>
        <taxon>Clostridia</taxon>
        <taxon>Candidatus Fimenecus</taxon>
    </lineage>
</organism>
<evidence type="ECO:0000256" key="4">
    <source>
        <dbReference type="ARBA" id="ARBA00023004"/>
    </source>
</evidence>
<comment type="similarity">
    <text evidence="1">Belongs to the class-I fumarase family.</text>
</comment>
<accession>A0A9D1LEK2</accession>
<keyword evidence="6 8" id="KW-0456">Lyase</keyword>
<dbReference type="Pfam" id="PF05681">
    <property type="entry name" value="Fumerase"/>
    <property type="match status" value="1"/>
</dbReference>
<protein>
    <submittedName>
        <fullName evidence="8">Fumarate hydratase</fullName>
        <ecNumber evidence="8">4.2.1.2</ecNumber>
    </submittedName>
</protein>
<comment type="caution">
    <text evidence="8">The sequence shown here is derived from an EMBL/GenBank/DDBJ whole genome shotgun (WGS) entry which is preliminary data.</text>
</comment>
<dbReference type="NCBIfam" id="TIGR00722">
    <property type="entry name" value="ttdA_fumA_fumB"/>
    <property type="match status" value="1"/>
</dbReference>
<evidence type="ECO:0000259" key="7">
    <source>
        <dbReference type="Pfam" id="PF05681"/>
    </source>
</evidence>
<proteinExistence type="inferred from homology"/>
<reference evidence="8" key="1">
    <citation type="submission" date="2020-10" db="EMBL/GenBank/DDBJ databases">
        <authorList>
            <person name="Gilroy R."/>
        </authorList>
    </citation>
    <scope>NUCLEOTIDE SEQUENCE</scope>
    <source>
        <strain evidence="8">ChiGjej1B1-19959</strain>
    </source>
</reference>
<keyword evidence="5" id="KW-0411">Iron-sulfur</keyword>
<dbReference type="PANTHER" id="PTHR30389">
    <property type="entry name" value="FUMARATE HYDRATASE-RELATED"/>
    <property type="match status" value="1"/>
</dbReference>
<dbReference type="AlphaFoldDB" id="A0A9D1LEK2"/>
<evidence type="ECO:0000313" key="9">
    <source>
        <dbReference type="Proteomes" id="UP000824071"/>
    </source>
</evidence>
<dbReference type="NCBIfam" id="NF004885">
    <property type="entry name" value="PRK06246.1"/>
    <property type="match status" value="1"/>
</dbReference>
<evidence type="ECO:0000256" key="3">
    <source>
        <dbReference type="ARBA" id="ARBA00022723"/>
    </source>
</evidence>
<reference evidence="8" key="2">
    <citation type="journal article" date="2021" name="PeerJ">
        <title>Extensive microbial diversity within the chicken gut microbiome revealed by metagenomics and culture.</title>
        <authorList>
            <person name="Gilroy R."/>
            <person name="Ravi A."/>
            <person name="Getino M."/>
            <person name="Pursley I."/>
            <person name="Horton D.L."/>
            <person name="Alikhan N.F."/>
            <person name="Baker D."/>
            <person name="Gharbi K."/>
            <person name="Hall N."/>
            <person name="Watson M."/>
            <person name="Adriaenssens E.M."/>
            <person name="Foster-Nyarko E."/>
            <person name="Jarju S."/>
            <person name="Secka A."/>
            <person name="Antonio M."/>
            <person name="Oren A."/>
            <person name="Chaudhuri R.R."/>
            <person name="La Ragione R."/>
            <person name="Hildebrand F."/>
            <person name="Pallen M.J."/>
        </authorList>
    </citation>
    <scope>NUCLEOTIDE SEQUENCE</scope>
    <source>
        <strain evidence="8">ChiGjej1B1-19959</strain>
    </source>
</reference>
<evidence type="ECO:0000256" key="5">
    <source>
        <dbReference type="ARBA" id="ARBA00023014"/>
    </source>
</evidence>
<dbReference type="GO" id="GO:0046872">
    <property type="term" value="F:metal ion binding"/>
    <property type="evidence" value="ECO:0007669"/>
    <property type="project" value="UniProtKB-KW"/>
</dbReference>
<dbReference type="PANTHER" id="PTHR30389:SF17">
    <property type="entry name" value="L(+)-TARTRATE DEHYDRATASE SUBUNIT ALPHA-RELATED"/>
    <property type="match status" value="1"/>
</dbReference>
<evidence type="ECO:0000313" key="8">
    <source>
        <dbReference type="EMBL" id="HIU35802.1"/>
    </source>
</evidence>
<keyword evidence="4" id="KW-0408">Iron</keyword>
<dbReference type="GO" id="GO:0004333">
    <property type="term" value="F:fumarate hydratase activity"/>
    <property type="evidence" value="ECO:0007669"/>
    <property type="project" value="UniProtKB-EC"/>
</dbReference>
<evidence type="ECO:0000256" key="6">
    <source>
        <dbReference type="ARBA" id="ARBA00023239"/>
    </source>
</evidence>
<dbReference type="Proteomes" id="UP000824071">
    <property type="component" value="Unassembled WGS sequence"/>
</dbReference>
<keyword evidence="3" id="KW-0479">Metal-binding</keyword>
<dbReference type="EMBL" id="DVMW01000028">
    <property type="protein sequence ID" value="HIU35802.1"/>
    <property type="molecule type" value="Genomic_DNA"/>
</dbReference>
<evidence type="ECO:0000256" key="2">
    <source>
        <dbReference type="ARBA" id="ARBA00022485"/>
    </source>
</evidence>
<gene>
    <name evidence="8" type="ORF">IAC53_04240</name>
</gene>
<dbReference type="InterPro" id="IPR004646">
    <property type="entry name" value="Fe-S_hydro-lyase_TtdA-typ_cat"/>
</dbReference>